<dbReference type="Proteomes" id="UP001152320">
    <property type="component" value="Chromosome 23"/>
</dbReference>
<name>A0A9Q1BAG0_HOLLE</name>
<comment type="caution">
    <text evidence="1">The sequence shown here is derived from an EMBL/GenBank/DDBJ whole genome shotgun (WGS) entry which is preliminary data.</text>
</comment>
<protein>
    <submittedName>
        <fullName evidence="1">Uncharacterized protein</fullName>
    </submittedName>
</protein>
<evidence type="ECO:0000313" key="2">
    <source>
        <dbReference type="Proteomes" id="UP001152320"/>
    </source>
</evidence>
<gene>
    <name evidence="1" type="ORF">HOLleu_41150</name>
</gene>
<reference evidence="1" key="1">
    <citation type="submission" date="2021-10" db="EMBL/GenBank/DDBJ databases">
        <title>Tropical sea cucumber genome reveals ecological adaptation and Cuvierian tubules defense mechanism.</title>
        <authorList>
            <person name="Chen T."/>
        </authorList>
    </citation>
    <scope>NUCLEOTIDE SEQUENCE</scope>
    <source>
        <strain evidence="1">Nanhai2018</strain>
        <tissue evidence="1">Muscle</tissue>
    </source>
</reference>
<dbReference type="EMBL" id="JAIZAY010000023">
    <property type="protein sequence ID" value="KAJ8019520.1"/>
    <property type="molecule type" value="Genomic_DNA"/>
</dbReference>
<evidence type="ECO:0000313" key="1">
    <source>
        <dbReference type="EMBL" id="KAJ8019520.1"/>
    </source>
</evidence>
<keyword evidence="2" id="KW-1185">Reference proteome</keyword>
<dbReference type="AlphaFoldDB" id="A0A9Q1BAG0"/>
<organism evidence="1 2">
    <name type="scientific">Holothuria leucospilota</name>
    <name type="common">Black long sea cucumber</name>
    <name type="synonym">Mertensiothuria leucospilota</name>
    <dbReference type="NCBI Taxonomy" id="206669"/>
    <lineage>
        <taxon>Eukaryota</taxon>
        <taxon>Metazoa</taxon>
        <taxon>Echinodermata</taxon>
        <taxon>Eleutherozoa</taxon>
        <taxon>Echinozoa</taxon>
        <taxon>Holothuroidea</taxon>
        <taxon>Aspidochirotacea</taxon>
        <taxon>Aspidochirotida</taxon>
        <taxon>Holothuriidae</taxon>
        <taxon>Holothuria</taxon>
    </lineage>
</organism>
<sequence length="61" mass="7291">MEQLLHDVYLIQGFGNFREADLCDMFQKYDTVPRTFKDFLTSEQTEILCEDFLSSFSSYNY</sequence>
<accession>A0A9Q1BAG0</accession>
<proteinExistence type="predicted"/>